<dbReference type="InterPro" id="IPR016282">
    <property type="entry name" value="Glyco_hydro_5_endoGlcnase_B"/>
</dbReference>
<dbReference type="InterPro" id="IPR014756">
    <property type="entry name" value="Ig_E-set"/>
</dbReference>
<dbReference type="GO" id="GO:0005978">
    <property type="term" value="P:glycogen biosynthetic process"/>
    <property type="evidence" value="ECO:0007669"/>
    <property type="project" value="UniProtKB-UniPathway"/>
</dbReference>
<dbReference type="Pfam" id="PF00150">
    <property type="entry name" value="Cellulase"/>
    <property type="match status" value="1"/>
</dbReference>
<dbReference type="GO" id="GO:0008422">
    <property type="term" value="F:beta-glucosidase activity"/>
    <property type="evidence" value="ECO:0007669"/>
    <property type="project" value="TreeGrafter"/>
</dbReference>
<dbReference type="UniPathway" id="UPA00164"/>
<dbReference type="FunFam" id="3.20.20.80:FF:000152">
    <property type="entry name" value="Extracellular endoglucanase"/>
    <property type="match status" value="1"/>
</dbReference>
<reference evidence="12" key="1">
    <citation type="journal article" date="2020" name="Stud. Mycol.">
        <title>101 Dothideomycetes genomes: a test case for predicting lifestyles and emergence of pathogens.</title>
        <authorList>
            <person name="Haridas S."/>
            <person name="Albert R."/>
            <person name="Binder M."/>
            <person name="Bloem J."/>
            <person name="Labutti K."/>
            <person name="Salamov A."/>
            <person name="Andreopoulos B."/>
            <person name="Baker S."/>
            <person name="Barry K."/>
            <person name="Bills G."/>
            <person name="Bluhm B."/>
            <person name="Cannon C."/>
            <person name="Castanera R."/>
            <person name="Culley D."/>
            <person name="Daum C."/>
            <person name="Ezra D."/>
            <person name="Gonzalez J."/>
            <person name="Henrissat B."/>
            <person name="Kuo A."/>
            <person name="Liang C."/>
            <person name="Lipzen A."/>
            <person name="Lutzoni F."/>
            <person name="Magnuson J."/>
            <person name="Mondo S."/>
            <person name="Nolan M."/>
            <person name="Ohm R."/>
            <person name="Pangilinan J."/>
            <person name="Park H.-J."/>
            <person name="Ramirez L."/>
            <person name="Alfaro M."/>
            <person name="Sun H."/>
            <person name="Tritt A."/>
            <person name="Yoshinaga Y."/>
            <person name="Zwiers L.-H."/>
            <person name="Turgeon B."/>
            <person name="Goodwin S."/>
            <person name="Spatafora J."/>
            <person name="Crous P."/>
            <person name="Grigoriev I."/>
        </authorList>
    </citation>
    <scope>NUCLEOTIDE SEQUENCE</scope>
    <source>
        <strain evidence="12">ATCC 16933</strain>
    </source>
</reference>
<keyword evidence="6 9" id="KW-0326">Glycosidase</keyword>
<dbReference type="EMBL" id="MU001673">
    <property type="protein sequence ID" value="KAF2460558.1"/>
    <property type="molecule type" value="Genomic_DNA"/>
</dbReference>
<dbReference type="GO" id="GO:0030245">
    <property type="term" value="P:cellulose catabolic process"/>
    <property type="evidence" value="ECO:0007669"/>
    <property type="project" value="UniProtKB-KW"/>
</dbReference>
<evidence type="ECO:0000256" key="1">
    <source>
        <dbReference type="ARBA" id="ARBA00005641"/>
    </source>
</evidence>
<evidence type="ECO:0000256" key="7">
    <source>
        <dbReference type="ARBA" id="ARBA00023316"/>
    </source>
</evidence>
<dbReference type="InterPro" id="IPR050386">
    <property type="entry name" value="Glycosyl_hydrolase_5"/>
</dbReference>
<evidence type="ECO:0000259" key="10">
    <source>
        <dbReference type="Pfam" id="PF00150"/>
    </source>
</evidence>
<keyword evidence="13" id="KW-1185">Reference proteome</keyword>
<dbReference type="PANTHER" id="PTHR31297:SF41">
    <property type="entry name" value="ENDOGLUCANASE, PUTATIVE (AFU_ORTHOLOGUE AFUA_5G01830)-RELATED"/>
    <property type="match status" value="1"/>
</dbReference>
<dbReference type="Gene3D" id="2.60.40.10">
    <property type="entry name" value="Immunoglobulins"/>
    <property type="match status" value="1"/>
</dbReference>
<evidence type="ECO:0000256" key="4">
    <source>
        <dbReference type="ARBA" id="ARBA00023001"/>
    </source>
</evidence>
<evidence type="ECO:0000313" key="13">
    <source>
        <dbReference type="Proteomes" id="UP000799766"/>
    </source>
</evidence>
<dbReference type="Proteomes" id="UP000799766">
    <property type="component" value="Unassembled WGS sequence"/>
</dbReference>
<dbReference type="InterPro" id="IPR017853">
    <property type="entry name" value="GH"/>
</dbReference>
<evidence type="ECO:0000256" key="9">
    <source>
        <dbReference type="RuleBase" id="RU361153"/>
    </source>
</evidence>
<evidence type="ECO:0000259" key="11">
    <source>
        <dbReference type="Pfam" id="PF03442"/>
    </source>
</evidence>
<dbReference type="InterPro" id="IPR001547">
    <property type="entry name" value="Glyco_hydro_5"/>
</dbReference>
<dbReference type="InterPro" id="IPR005102">
    <property type="entry name" value="Carbo-bd_X2"/>
</dbReference>
<protein>
    <submittedName>
        <fullName evidence="12">Glycoside hydrolase superfamily</fullName>
    </submittedName>
</protein>
<dbReference type="PANTHER" id="PTHR31297">
    <property type="entry name" value="GLUCAN ENDO-1,6-BETA-GLUCOSIDASE B"/>
    <property type="match status" value="1"/>
</dbReference>
<sequence length="555" mass="62084">MRARSAPACTGTFEPISAQDFVDAMNPAWNLGNTLDAVEDEGDWNNPPVQDYTFDDVIAAGFKGVRIPITWAYHFVSESPDWTVDPEWLQRVEDVVDMAVSRGLPTIVNVHHDSWIWADVSLDDAHIDMIEERFYQLWYQIGQKLGCKSQLLAFEPLNEPAGSTQEHAQEYNKMNEIFLKALKDAGGLNSQRVVTLVGLNMDAGKTSQWFEPPTINFTNPWALQYHYYSPYDFIFSAWGKTIWGSDNDKTALDTDLSIMRNNFTNIPLIIGEYAASPVATETAARWKWLDYFVRAAVKYNTPTVLWDNGNDFLDRSTHTWHDRSAIDIITNATAGIANSLADSTVDPNADTQWTSAYVFHEVGDGVGEQSLPFIFNGNSVVSIFTIEGDELLEDDYSISDDSITLSAEFLSQYFSTDGAPGVKGEVLVSFSAGADLGIQIVQWDTPILGTTSASLFSVQGSDLYIPIEWAGLSKPATVKIMRRDGTIVFDDWTQWLGPLQQGRATYSNQWNWDDSNLIVALSAISTIASTNQTTWFEWEFYPRVPGNTVNYTLNT</sequence>
<dbReference type="GO" id="GO:0005576">
    <property type="term" value="C:extracellular region"/>
    <property type="evidence" value="ECO:0007669"/>
    <property type="project" value="TreeGrafter"/>
</dbReference>
<keyword evidence="5" id="KW-0119">Carbohydrate metabolism</keyword>
<dbReference type="SUPFAM" id="SSF51445">
    <property type="entry name" value="(Trans)glycosidases"/>
    <property type="match status" value="1"/>
</dbReference>
<keyword evidence="7" id="KW-0961">Cell wall biogenesis/degradation</keyword>
<feature type="domain" description="Carbohydrate binding X2" evidence="11">
    <location>
        <begin position="354"/>
        <end position="440"/>
    </location>
</feature>
<dbReference type="GO" id="GO:0071555">
    <property type="term" value="P:cell wall organization"/>
    <property type="evidence" value="ECO:0007669"/>
    <property type="project" value="UniProtKB-KW"/>
</dbReference>
<gene>
    <name evidence="12" type="ORF">BDY21DRAFT_280552</name>
</gene>
<keyword evidence="3 9" id="KW-0378">Hydrolase</keyword>
<name>A0A6A6P9J5_9PEZI</name>
<comment type="similarity">
    <text evidence="1 9">Belongs to the glycosyl hydrolase 5 (cellulase A) family.</text>
</comment>
<dbReference type="GO" id="GO:0009986">
    <property type="term" value="C:cell surface"/>
    <property type="evidence" value="ECO:0007669"/>
    <property type="project" value="TreeGrafter"/>
</dbReference>
<keyword evidence="8" id="KW-0624">Polysaccharide degradation</keyword>
<proteinExistence type="inferred from homology"/>
<evidence type="ECO:0000313" key="12">
    <source>
        <dbReference type="EMBL" id="KAF2460558.1"/>
    </source>
</evidence>
<dbReference type="SUPFAM" id="SSF81296">
    <property type="entry name" value="E set domains"/>
    <property type="match status" value="1"/>
</dbReference>
<evidence type="ECO:0000256" key="6">
    <source>
        <dbReference type="ARBA" id="ARBA00023295"/>
    </source>
</evidence>
<keyword evidence="4" id="KW-0136">Cellulose degradation</keyword>
<evidence type="ECO:0000256" key="3">
    <source>
        <dbReference type="ARBA" id="ARBA00022801"/>
    </source>
</evidence>
<accession>A0A6A6P9J5</accession>
<dbReference type="Pfam" id="PF03442">
    <property type="entry name" value="CBM_X2"/>
    <property type="match status" value="1"/>
</dbReference>
<dbReference type="AlphaFoldDB" id="A0A6A6P9J5"/>
<evidence type="ECO:0000256" key="8">
    <source>
        <dbReference type="ARBA" id="ARBA00023326"/>
    </source>
</evidence>
<feature type="domain" description="Glycoside hydrolase family 5" evidence="10">
    <location>
        <begin position="41"/>
        <end position="310"/>
    </location>
</feature>
<dbReference type="InterPro" id="IPR013783">
    <property type="entry name" value="Ig-like_fold"/>
</dbReference>
<evidence type="ECO:0000256" key="5">
    <source>
        <dbReference type="ARBA" id="ARBA00023277"/>
    </source>
</evidence>
<dbReference type="OrthoDB" id="412536at2759"/>
<organism evidence="12 13">
    <name type="scientific">Lineolata rhizophorae</name>
    <dbReference type="NCBI Taxonomy" id="578093"/>
    <lineage>
        <taxon>Eukaryota</taxon>
        <taxon>Fungi</taxon>
        <taxon>Dikarya</taxon>
        <taxon>Ascomycota</taxon>
        <taxon>Pezizomycotina</taxon>
        <taxon>Dothideomycetes</taxon>
        <taxon>Dothideomycetes incertae sedis</taxon>
        <taxon>Lineolatales</taxon>
        <taxon>Lineolataceae</taxon>
        <taxon>Lineolata</taxon>
    </lineage>
</organism>
<dbReference type="Gene3D" id="3.20.20.80">
    <property type="entry name" value="Glycosidases"/>
    <property type="match status" value="1"/>
</dbReference>
<keyword evidence="2" id="KW-0732">Signal</keyword>
<dbReference type="PIRSF" id="PIRSF001043">
    <property type="entry name" value="Endoglucanase_B"/>
    <property type="match status" value="1"/>
</dbReference>
<evidence type="ECO:0000256" key="2">
    <source>
        <dbReference type="ARBA" id="ARBA00022729"/>
    </source>
</evidence>